<evidence type="ECO:0000313" key="2">
    <source>
        <dbReference type="Proteomes" id="UP001234297"/>
    </source>
</evidence>
<organism evidence="1 2">
    <name type="scientific">Persea americana</name>
    <name type="common">Avocado</name>
    <dbReference type="NCBI Taxonomy" id="3435"/>
    <lineage>
        <taxon>Eukaryota</taxon>
        <taxon>Viridiplantae</taxon>
        <taxon>Streptophyta</taxon>
        <taxon>Embryophyta</taxon>
        <taxon>Tracheophyta</taxon>
        <taxon>Spermatophyta</taxon>
        <taxon>Magnoliopsida</taxon>
        <taxon>Magnoliidae</taxon>
        <taxon>Laurales</taxon>
        <taxon>Lauraceae</taxon>
        <taxon>Persea</taxon>
    </lineage>
</organism>
<gene>
    <name evidence="1" type="ORF">MRB53_026444</name>
</gene>
<evidence type="ECO:0000313" key="1">
    <source>
        <dbReference type="EMBL" id="KAJ8633108.1"/>
    </source>
</evidence>
<comment type="caution">
    <text evidence="1">The sequence shown here is derived from an EMBL/GenBank/DDBJ whole genome shotgun (WGS) entry which is preliminary data.</text>
</comment>
<reference evidence="1 2" key="1">
    <citation type="journal article" date="2022" name="Hortic Res">
        <title>A haplotype resolved chromosomal level avocado genome allows analysis of novel avocado genes.</title>
        <authorList>
            <person name="Nath O."/>
            <person name="Fletcher S.J."/>
            <person name="Hayward A."/>
            <person name="Shaw L.M."/>
            <person name="Masouleh A.K."/>
            <person name="Furtado A."/>
            <person name="Henry R.J."/>
            <person name="Mitter N."/>
        </authorList>
    </citation>
    <scope>NUCLEOTIDE SEQUENCE [LARGE SCALE GENOMIC DNA]</scope>
    <source>
        <strain evidence="2">cv. Hass</strain>
    </source>
</reference>
<proteinExistence type="predicted"/>
<name>A0ACC2LIV4_PERAE</name>
<keyword evidence="2" id="KW-1185">Reference proteome</keyword>
<protein>
    <submittedName>
        <fullName evidence="1">Uncharacterized protein</fullName>
    </submittedName>
</protein>
<sequence length="300" mass="32065">MTGHTFPTTTGQLPVHSQPPVFFSFSFFLHCPQPSVPSASSFLTLTCTASVSFFSFFFLQRPARPYTNRPVPCNSSPLLLLLPPASSSRPLSSLHCRSLHSFLPANQQPSSSSCPRPLLPPCKPAAIISLLPAATSSSPSCSGRPLHLQQQPATHLLFSLATNQSLPAQSCMATPLLPGSAATAPPRCQWPLLHRRQQPLLLLPAIVAISLLQQPLLLFPAAAGHPSSPLYSAHPDLSPTPLLTCTSPCTSPHLKPAQYFSPLNQPLHLFSPETNTCLALPPLTTTCTAPVCNLFPPLTT</sequence>
<dbReference type="EMBL" id="CM056816">
    <property type="protein sequence ID" value="KAJ8633108.1"/>
    <property type="molecule type" value="Genomic_DNA"/>
</dbReference>
<dbReference type="Proteomes" id="UP001234297">
    <property type="component" value="Chromosome 8"/>
</dbReference>
<accession>A0ACC2LIV4</accession>